<comment type="caution">
    <text evidence="1">The sequence shown here is derived from an EMBL/GenBank/DDBJ whole genome shotgun (WGS) entry which is preliminary data.</text>
</comment>
<gene>
    <name evidence="1" type="ORF">FCL40_05690</name>
</gene>
<sequence>MISFTLYSDADAPADSKPLLAESKREFGIIPNLHAVMAESPRLLQAYKLAHQLFCGSSFSDLERTVVWQAINGFHECHYCLPVHSAIAQDMGIEEGVIEALKSGAPLDDPRLQLLRDTTVALVRERGRLSDAQIQVFLNAGFTKANLLDMVLAVGQKVMSNYTNHLAHTPVDEVFEAHG</sequence>
<dbReference type="InterPro" id="IPR029032">
    <property type="entry name" value="AhpD-like"/>
</dbReference>
<dbReference type="RefSeq" id="WP_136852182.1">
    <property type="nucleotide sequence ID" value="NZ_SWCI01000002.1"/>
</dbReference>
<organism evidence="1 2">
    <name type="scientific">Ferrimonas sediminicola</name>
    <dbReference type="NCBI Taxonomy" id="2569538"/>
    <lineage>
        <taxon>Bacteria</taxon>
        <taxon>Pseudomonadati</taxon>
        <taxon>Pseudomonadota</taxon>
        <taxon>Gammaproteobacteria</taxon>
        <taxon>Alteromonadales</taxon>
        <taxon>Ferrimonadaceae</taxon>
        <taxon>Ferrimonas</taxon>
    </lineage>
</organism>
<dbReference type="AlphaFoldDB" id="A0A4U1BKN2"/>
<dbReference type="PANTHER" id="PTHR35446">
    <property type="entry name" value="SI:CH211-175M2.5"/>
    <property type="match status" value="1"/>
</dbReference>
<dbReference type="Gene3D" id="1.20.1290.10">
    <property type="entry name" value="AhpD-like"/>
    <property type="match status" value="1"/>
</dbReference>
<evidence type="ECO:0000313" key="2">
    <source>
        <dbReference type="Proteomes" id="UP000305674"/>
    </source>
</evidence>
<evidence type="ECO:0000313" key="1">
    <source>
        <dbReference type="EMBL" id="TKB50640.1"/>
    </source>
</evidence>
<name>A0A4U1BKN2_9GAMM</name>
<dbReference type="EMBL" id="SWCI01000002">
    <property type="protein sequence ID" value="TKB50640.1"/>
    <property type="molecule type" value="Genomic_DNA"/>
</dbReference>
<dbReference type="PANTHER" id="PTHR35446:SF3">
    <property type="entry name" value="CMD DOMAIN-CONTAINING PROTEIN"/>
    <property type="match status" value="1"/>
</dbReference>
<proteinExistence type="predicted"/>
<accession>A0A4U1BKN2</accession>
<keyword evidence="2" id="KW-1185">Reference proteome</keyword>
<protein>
    <submittedName>
        <fullName evidence="1">Carboxymuconolactone decarboxylase family protein</fullName>
    </submittedName>
</protein>
<dbReference type="Proteomes" id="UP000305674">
    <property type="component" value="Unassembled WGS sequence"/>
</dbReference>
<reference evidence="1 2" key="1">
    <citation type="submission" date="2019-04" db="EMBL/GenBank/DDBJ databases">
        <authorList>
            <person name="Hwang J.C."/>
        </authorList>
    </citation>
    <scope>NUCLEOTIDE SEQUENCE [LARGE SCALE GENOMIC DNA]</scope>
    <source>
        <strain evidence="1 2">IMCC35001</strain>
    </source>
</reference>
<dbReference type="OrthoDB" id="9808310at2"/>
<dbReference type="SUPFAM" id="SSF69118">
    <property type="entry name" value="AhpD-like"/>
    <property type="match status" value="1"/>
</dbReference>